<keyword evidence="3" id="KW-1185">Reference proteome</keyword>
<keyword evidence="1" id="KW-0812">Transmembrane</keyword>
<feature type="transmembrane region" description="Helical" evidence="1">
    <location>
        <begin position="73"/>
        <end position="90"/>
    </location>
</feature>
<feature type="transmembrane region" description="Helical" evidence="1">
    <location>
        <begin position="32"/>
        <end position="52"/>
    </location>
</feature>
<keyword evidence="1" id="KW-1133">Transmembrane helix</keyword>
<evidence type="ECO:0008006" key="4">
    <source>
        <dbReference type="Google" id="ProtNLM"/>
    </source>
</evidence>
<accession>A0ABR7CBA0</accession>
<gene>
    <name evidence="2" type="ORF">H8S67_10415</name>
</gene>
<feature type="transmembrane region" description="Helical" evidence="1">
    <location>
        <begin position="7"/>
        <end position="26"/>
    </location>
</feature>
<organism evidence="2 3">
    <name type="scientific">Bacteroides difficilis</name>
    <dbReference type="NCBI Taxonomy" id="2763021"/>
    <lineage>
        <taxon>Bacteria</taxon>
        <taxon>Pseudomonadati</taxon>
        <taxon>Bacteroidota</taxon>
        <taxon>Bacteroidia</taxon>
        <taxon>Bacteroidales</taxon>
        <taxon>Bacteroidaceae</taxon>
        <taxon>Bacteroides</taxon>
    </lineage>
</organism>
<dbReference type="Proteomes" id="UP000600600">
    <property type="component" value="Unassembled WGS sequence"/>
</dbReference>
<dbReference type="EMBL" id="JACOOE010000004">
    <property type="protein sequence ID" value="MBC5605081.1"/>
    <property type="molecule type" value="Genomic_DNA"/>
</dbReference>
<proteinExistence type="predicted"/>
<evidence type="ECO:0000313" key="2">
    <source>
        <dbReference type="EMBL" id="MBC5605081.1"/>
    </source>
</evidence>
<reference evidence="2 3" key="1">
    <citation type="submission" date="2020-08" db="EMBL/GenBank/DDBJ databases">
        <title>Genome public.</title>
        <authorList>
            <person name="Liu C."/>
            <person name="Sun Q."/>
        </authorList>
    </citation>
    <scope>NUCLEOTIDE SEQUENCE [LARGE SCALE GENOMIC DNA]</scope>
    <source>
        <strain evidence="2 3">M27</strain>
    </source>
</reference>
<dbReference type="RefSeq" id="WP_186967244.1">
    <property type="nucleotide sequence ID" value="NZ_JACOOE010000004.1"/>
</dbReference>
<comment type="caution">
    <text evidence="2">The sequence shown here is derived from an EMBL/GenBank/DDBJ whole genome shotgun (WGS) entry which is preliminary data.</text>
</comment>
<sequence>MKFICNFLLILNYIVYIIADVCAWAENIKYGLLFLLPLFVFPIVVKLANKVAVSQADKFFKSEWDVFLKKLKWGNSVVFAIVALGYWLFFSQSN</sequence>
<protein>
    <recommendedName>
        <fullName evidence="4">Transmembrane protein</fullName>
    </recommendedName>
</protein>
<evidence type="ECO:0000313" key="3">
    <source>
        <dbReference type="Proteomes" id="UP000600600"/>
    </source>
</evidence>
<name>A0ABR7CBA0_9BACE</name>
<keyword evidence="1" id="KW-0472">Membrane</keyword>
<evidence type="ECO:0000256" key="1">
    <source>
        <dbReference type="SAM" id="Phobius"/>
    </source>
</evidence>